<protein>
    <submittedName>
        <fullName evidence="1">Uncharacterized protein</fullName>
    </submittedName>
</protein>
<accession>A0A0F9LWT8</accession>
<organism evidence="1">
    <name type="scientific">marine sediment metagenome</name>
    <dbReference type="NCBI Taxonomy" id="412755"/>
    <lineage>
        <taxon>unclassified sequences</taxon>
        <taxon>metagenomes</taxon>
        <taxon>ecological metagenomes</taxon>
    </lineage>
</organism>
<evidence type="ECO:0000313" key="1">
    <source>
        <dbReference type="EMBL" id="KKM97823.1"/>
    </source>
</evidence>
<sequence length="228" mass="24417">MLFKSQIITSASGSVGGITASRNKGGMYFRARAIPTDPGSEFQVAVRNAQAQIAARWNDVLTQLQRDAWQVYADNVTLPNPLGDQRNVSGIAMYSRSNVIRLQVGLSIIDDGPVIFSLPTFSDPSIAAFAAAVETYDIAFSETDAWALEVGGAMLVYGSRPQNPGIKFFKGPYRFAASILGAVVAPTSPATITSPFPFADGNQLFLQTRVVLADGRLSSAFRFRGISA</sequence>
<reference evidence="1" key="1">
    <citation type="journal article" date="2015" name="Nature">
        <title>Complex archaea that bridge the gap between prokaryotes and eukaryotes.</title>
        <authorList>
            <person name="Spang A."/>
            <person name="Saw J.H."/>
            <person name="Jorgensen S.L."/>
            <person name="Zaremba-Niedzwiedzka K."/>
            <person name="Martijn J."/>
            <person name="Lind A.E."/>
            <person name="van Eijk R."/>
            <person name="Schleper C."/>
            <person name="Guy L."/>
            <person name="Ettema T.J."/>
        </authorList>
    </citation>
    <scope>NUCLEOTIDE SEQUENCE</scope>
</reference>
<comment type="caution">
    <text evidence="1">The sequence shown here is derived from an EMBL/GenBank/DDBJ whole genome shotgun (WGS) entry which is preliminary data.</text>
</comment>
<proteinExistence type="predicted"/>
<gene>
    <name evidence="1" type="ORF">LCGC14_1164220</name>
</gene>
<dbReference type="EMBL" id="LAZR01005704">
    <property type="protein sequence ID" value="KKM97823.1"/>
    <property type="molecule type" value="Genomic_DNA"/>
</dbReference>
<dbReference type="AlphaFoldDB" id="A0A0F9LWT8"/>
<name>A0A0F9LWT8_9ZZZZ</name>